<dbReference type="EMBL" id="UINC01002905">
    <property type="protein sequence ID" value="SVA01457.1"/>
    <property type="molecule type" value="Genomic_DNA"/>
</dbReference>
<name>A0A381SGM2_9ZZZZ</name>
<proteinExistence type="predicted"/>
<protein>
    <recommendedName>
        <fullName evidence="1">DinB-like domain-containing protein</fullName>
    </recommendedName>
</protein>
<dbReference type="Pfam" id="PF12867">
    <property type="entry name" value="DinB_2"/>
    <property type="match status" value="1"/>
</dbReference>
<evidence type="ECO:0000313" key="2">
    <source>
        <dbReference type="EMBL" id="SVA01457.1"/>
    </source>
</evidence>
<dbReference type="PROSITE" id="PS51257">
    <property type="entry name" value="PROKAR_LIPOPROTEIN"/>
    <property type="match status" value="1"/>
</dbReference>
<gene>
    <name evidence="2" type="ORF">METZ01_LOCUS54311</name>
</gene>
<dbReference type="AlphaFoldDB" id="A0A381SGM2"/>
<evidence type="ECO:0000259" key="1">
    <source>
        <dbReference type="Pfam" id="PF12867"/>
    </source>
</evidence>
<dbReference type="SUPFAM" id="SSF109854">
    <property type="entry name" value="DinB/YfiT-like putative metalloenzymes"/>
    <property type="match status" value="1"/>
</dbReference>
<sequence>MYLVFRTLFVMSFLTAVSFGLAACNIQEPLVDDSVTQVEESASMEEGALAAVVLKDWEDLKTAMMEFGDAMPAENFDYKPTEELRNFGEQLMHVASAHLFYMGNLDTDAARPDFGEPVEKADVLQALSDSFDFGTEILSGQTDASLREVVDGGYLGESNRARIAYMAMIHTRQEYGVMTVYLRLNDIVPPASR</sequence>
<organism evidence="2">
    <name type="scientific">marine metagenome</name>
    <dbReference type="NCBI Taxonomy" id="408172"/>
    <lineage>
        <taxon>unclassified sequences</taxon>
        <taxon>metagenomes</taxon>
        <taxon>ecological metagenomes</taxon>
    </lineage>
</organism>
<feature type="domain" description="DinB-like" evidence="1">
    <location>
        <begin position="66"/>
        <end position="177"/>
    </location>
</feature>
<accession>A0A381SGM2</accession>
<dbReference type="InterPro" id="IPR024775">
    <property type="entry name" value="DinB-like"/>
</dbReference>
<dbReference type="InterPro" id="IPR034660">
    <property type="entry name" value="DinB/YfiT-like"/>
</dbReference>
<reference evidence="2" key="1">
    <citation type="submission" date="2018-05" db="EMBL/GenBank/DDBJ databases">
        <authorList>
            <person name="Lanie J.A."/>
            <person name="Ng W.-L."/>
            <person name="Kazmierczak K.M."/>
            <person name="Andrzejewski T.M."/>
            <person name="Davidsen T.M."/>
            <person name="Wayne K.J."/>
            <person name="Tettelin H."/>
            <person name="Glass J.I."/>
            <person name="Rusch D."/>
            <person name="Podicherti R."/>
            <person name="Tsui H.-C.T."/>
            <person name="Winkler M.E."/>
        </authorList>
    </citation>
    <scope>NUCLEOTIDE SEQUENCE</scope>
</reference>
<dbReference type="Gene3D" id="1.20.120.450">
    <property type="entry name" value="dinb family like domain"/>
    <property type="match status" value="1"/>
</dbReference>